<dbReference type="EMBL" id="ML208259">
    <property type="protein sequence ID" value="TFK77130.1"/>
    <property type="molecule type" value="Genomic_DNA"/>
</dbReference>
<sequence length="400" mass="43570">MVINRDIFARNCVSMHHKAQSLGAGFRAHVKTHKTAEGTRLQLVTSVGQTDSVVVSTLAEAWGIINSGLTREGTVKDILYGLPVGSNKIADLSALWDEAAKDGGVVRLLVDHPKQIQFLEEFEKIRSEPRRWSVFVKVDRGEKRAGIPTTSQQFKDLLTVLFQSSAVSVHGFYAHGGKAYGSTSLADATSFLSSEAESVNTAARMALEMFSDSPQRNKHTNPFVLSIGSTPTAHAAGENAKIALQEILNGKLELHAGNYPLLDLQQIHTNLVERSDIAQRVRATVISYYPHRGSDGEDEALIDAGALAFSKDTGPSGGYGDVTGLPWQLSRMSQEHGILTRPPNYRDVGAGVPLEVGQQVEIIGQHACLIAAGYPWYYIVEGKDGEEQVVVDVWVPWKGW</sequence>
<keyword evidence="2" id="KW-1185">Reference proteome</keyword>
<protein>
    <submittedName>
        <fullName evidence="1">Uncharacterized protein</fullName>
    </submittedName>
</protein>
<reference evidence="1 2" key="1">
    <citation type="journal article" date="2019" name="Nat. Ecol. Evol.">
        <title>Megaphylogeny resolves global patterns of mushroom evolution.</title>
        <authorList>
            <person name="Varga T."/>
            <person name="Krizsan K."/>
            <person name="Foldi C."/>
            <person name="Dima B."/>
            <person name="Sanchez-Garcia M."/>
            <person name="Sanchez-Ramirez S."/>
            <person name="Szollosi G.J."/>
            <person name="Szarkandi J.G."/>
            <person name="Papp V."/>
            <person name="Albert L."/>
            <person name="Andreopoulos W."/>
            <person name="Angelini C."/>
            <person name="Antonin V."/>
            <person name="Barry K.W."/>
            <person name="Bougher N.L."/>
            <person name="Buchanan P."/>
            <person name="Buyck B."/>
            <person name="Bense V."/>
            <person name="Catcheside P."/>
            <person name="Chovatia M."/>
            <person name="Cooper J."/>
            <person name="Damon W."/>
            <person name="Desjardin D."/>
            <person name="Finy P."/>
            <person name="Geml J."/>
            <person name="Haridas S."/>
            <person name="Hughes K."/>
            <person name="Justo A."/>
            <person name="Karasinski D."/>
            <person name="Kautmanova I."/>
            <person name="Kiss B."/>
            <person name="Kocsube S."/>
            <person name="Kotiranta H."/>
            <person name="LaButti K.M."/>
            <person name="Lechner B.E."/>
            <person name="Liimatainen K."/>
            <person name="Lipzen A."/>
            <person name="Lukacs Z."/>
            <person name="Mihaltcheva S."/>
            <person name="Morgado L.N."/>
            <person name="Niskanen T."/>
            <person name="Noordeloos M.E."/>
            <person name="Ohm R.A."/>
            <person name="Ortiz-Santana B."/>
            <person name="Ovrebo C."/>
            <person name="Racz N."/>
            <person name="Riley R."/>
            <person name="Savchenko A."/>
            <person name="Shiryaev A."/>
            <person name="Soop K."/>
            <person name="Spirin V."/>
            <person name="Szebenyi C."/>
            <person name="Tomsovsky M."/>
            <person name="Tulloss R.E."/>
            <person name="Uehling J."/>
            <person name="Grigoriev I.V."/>
            <person name="Vagvolgyi C."/>
            <person name="Papp T."/>
            <person name="Martin F.M."/>
            <person name="Miettinen O."/>
            <person name="Hibbett D.S."/>
            <person name="Nagy L.G."/>
        </authorList>
    </citation>
    <scope>NUCLEOTIDE SEQUENCE [LARGE SCALE GENOMIC DNA]</scope>
    <source>
        <strain evidence="1 2">NL-1719</strain>
    </source>
</reference>
<organism evidence="1 2">
    <name type="scientific">Pluteus cervinus</name>
    <dbReference type="NCBI Taxonomy" id="181527"/>
    <lineage>
        <taxon>Eukaryota</taxon>
        <taxon>Fungi</taxon>
        <taxon>Dikarya</taxon>
        <taxon>Basidiomycota</taxon>
        <taxon>Agaricomycotina</taxon>
        <taxon>Agaricomycetes</taxon>
        <taxon>Agaricomycetidae</taxon>
        <taxon>Agaricales</taxon>
        <taxon>Pluteineae</taxon>
        <taxon>Pluteaceae</taxon>
        <taxon>Pluteus</taxon>
    </lineage>
</organism>
<gene>
    <name evidence="1" type="ORF">BDN72DRAFT_830301</name>
</gene>
<accession>A0ACD3BGW7</accession>
<dbReference type="Proteomes" id="UP000308600">
    <property type="component" value="Unassembled WGS sequence"/>
</dbReference>
<evidence type="ECO:0000313" key="1">
    <source>
        <dbReference type="EMBL" id="TFK77130.1"/>
    </source>
</evidence>
<proteinExistence type="predicted"/>
<name>A0ACD3BGW7_9AGAR</name>
<evidence type="ECO:0000313" key="2">
    <source>
        <dbReference type="Proteomes" id="UP000308600"/>
    </source>
</evidence>